<feature type="non-terminal residue" evidence="1">
    <location>
        <position position="1"/>
    </location>
</feature>
<gene>
    <name evidence="1" type="ORF">RPERSI_LOCUS13100</name>
</gene>
<reference evidence="1" key="1">
    <citation type="submission" date="2021-06" db="EMBL/GenBank/DDBJ databases">
        <authorList>
            <person name="Kallberg Y."/>
            <person name="Tangrot J."/>
            <person name="Rosling A."/>
        </authorList>
    </citation>
    <scope>NUCLEOTIDE SEQUENCE</scope>
    <source>
        <strain evidence="1">MA461A</strain>
    </source>
</reference>
<accession>A0ACA9Q741</accession>
<sequence>APDDVEILHENIEAVTLEKSQSFDNFDLAEKHVQNYTEYIGFKIVIEYSTVIETAENERDHEFVEMVKTYLARVNSYMQQNYQQ</sequence>
<evidence type="ECO:0000313" key="2">
    <source>
        <dbReference type="Proteomes" id="UP000789920"/>
    </source>
</evidence>
<evidence type="ECO:0000313" key="1">
    <source>
        <dbReference type="EMBL" id="CAG8740487.1"/>
    </source>
</evidence>
<comment type="caution">
    <text evidence="1">The sequence shown here is derived from an EMBL/GenBank/DDBJ whole genome shotgun (WGS) entry which is preliminary data.</text>
</comment>
<proteinExistence type="predicted"/>
<feature type="non-terminal residue" evidence="1">
    <location>
        <position position="84"/>
    </location>
</feature>
<keyword evidence="2" id="KW-1185">Reference proteome</keyword>
<organism evidence="1 2">
    <name type="scientific">Racocetra persica</name>
    <dbReference type="NCBI Taxonomy" id="160502"/>
    <lineage>
        <taxon>Eukaryota</taxon>
        <taxon>Fungi</taxon>
        <taxon>Fungi incertae sedis</taxon>
        <taxon>Mucoromycota</taxon>
        <taxon>Glomeromycotina</taxon>
        <taxon>Glomeromycetes</taxon>
        <taxon>Diversisporales</taxon>
        <taxon>Gigasporaceae</taxon>
        <taxon>Racocetra</taxon>
    </lineage>
</organism>
<dbReference type="Proteomes" id="UP000789920">
    <property type="component" value="Unassembled WGS sequence"/>
</dbReference>
<dbReference type="EMBL" id="CAJVQC010028723">
    <property type="protein sequence ID" value="CAG8740487.1"/>
    <property type="molecule type" value="Genomic_DNA"/>
</dbReference>
<protein>
    <submittedName>
        <fullName evidence="1">15280_t:CDS:1</fullName>
    </submittedName>
</protein>
<name>A0ACA9Q741_9GLOM</name>